<dbReference type="Gene3D" id="2.30.30.30">
    <property type="match status" value="1"/>
</dbReference>
<evidence type="ECO:0000313" key="5">
    <source>
        <dbReference type="EMBL" id="AHC14468.1"/>
    </source>
</evidence>
<dbReference type="PANTHER" id="PTHR30265:SF4">
    <property type="entry name" value="KOW MOTIF FAMILY PROTEIN, EXPRESSED"/>
    <property type="match status" value="1"/>
</dbReference>
<dbReference type="GO" id="GO:0031564">
    <property type="term" value="P:transcription antitermination"/>
    <property type="evidence" value="ECO:0007669"/>
    <property type="project" value="UniProtKB-KW"/>
</dbReference>
<reference evidence="5 6" key="1">
    <citation type="journal article" date="2015" name="Stand. Genomic Sci.">
        <title>Complete genome sequence and description of Salinispira pacifica gen. nov., sp. nov., a novel spirochaete isolated form a hypersaline microbial mat.</title>
        <authorList>
            <person name="Ben Hania W."/>
            <person name="Joseph M."/>
            <person name="Schumann P."/>
            <person name="Bunk B."/>
            <person name="Fiebig A."/>
            <person name="Sproer C."/>
            <person name="Klenk H.P."/>
            <person name="Fardeau M.L."/>
            <person name="Spring S."/>
        </authorList>
    </citation>
    <scope>NUCLEOTIDE SEQUENCE [LARGE SCALE GENOMIC DNA]</scope>
    <source>
        <strain evidence="5 6">L21-RPul-D2</strain>
    </source>
</reference>
<dbReference type="InterPro" id="IPR043425">
    <property type="entry name" value="NusG-like"/>
</dbReference>
<dbReference type="Gene3D" id="3.30.70.940">
    <property type="entry name" value="NusG, N-terminal domain"/>
    <property type="match status" value="1"/>
</dbReference>
<proteinExistence type="predicted"/>
<dbReference type="InterPro" id="IPR008991">
    <property type="entry name" value="Translation_prot_SH3-like_sf"/>
</dbReference>
<dbReference type="PANTHER" id="PTHR30265">
    <property type="entry name" value="RHO-INTERACTING TRANSCRIPTION TERMINATION FACTOR NUSG"/>
    <property type="match status" value="1"/>
</dbReference>
<accession>V5WF94</accession>
<dbReference type="EMBL" id="CP006939">
    <property type="protein sequence ID" value="AHC14468.1"/>
    <property type="molecule type" value="Genomic_DNA"/>
</dbReference>
<dbReference type="OrthoDB" id="1681764at2"/>
<dbReference type="eggNOG" id="COG0250">
    <property type="taxonomic scope" value="Bacteria"/>
</dbReference>
<dbReference type="GO" id="GO:0006354">
    <property type="term" value="P:DNA-templated transcription elongation"/>
    <property type="evidence" value="ECO:0007669"/>
    <property type="project" value="InterPro"/>
</dbReference>
<evidence type="ECO:0000256" key="3">
    <source>
        <dbReference type="ARBA" id="ARBA00023163"/>
    </source>
</evidence>
<evidence type="ECO:0000256" key="1">
    <source>
        <dbReference type="ARBA" id="ARBA00022814"/>
    </source>
</evidence>
<dbReference type="AlphaFoldDB" id="V5WF94"/>
<evidence type="ECO:0000259" key="4">
    <source>
        <dbReference type="Pfam" id="PF02357"/>
    </source>
</evidence>
<dbReference type="InterPro" id="IPR006645">
    <property type="entry name" value="NGN-like_dom"/>
</dbReference>
<gene>
    <name evidence="5" type="ORF">L21SP2_1052</name>
</gene>
<dbReference type="SUPFAM" id="SSF50104">
    <property type="entry name" value="Translation proteins SH3-like domain"/>
    <property type="match status" value="1"/>
</dbReference>
<dbReference type="InterPro" id="IPR036735">
    <property type="entry name" value="NGN_dom_sf"/>
</dbReference>
<dbReference type="InterPro" id="IPR014722">
    <property type="entry name" value="Rib_uL2_dom2"/>
</dbReference>
<name>V5WF94_9SPIO</name>
<keyword evidence="3" id="KW-0804">Transcription</keyword>
<keyword evidence="6" id="KW-1185">Reference proteome</keyword>
<dbReference type="RefSeq" id="WP_024267398.1">
    <property type="nucleotide sequence ID" value="NC_023035.1"/>
</dbReference>
<feature type="domain" description="NusG-like N-terminal" evidence="4">
    <location>
        <begin position="4"/>
        <end position="97"/>
    </location>
</feature>
<dbReference type="Pfam" id="PF02357">
    <property type="entry name" value="NusG"/>
    <property type="match status" value="1"/>
</dbReference>
<dbReference type="SUPFAM" id="SSF82679">
    <property type="entry name" value="N-utilization substance G protein NusG, N-terminal domain"/>
    <property type="match status" value="1"/>
</dbReference>
<sequence>MEIYVLQCLSGNEDQLRKRLVLAHPELAEHVHIPRRHMKIRKQGRHFTKEYILFPGYIFLETEHLEKNYLESIRTIDSALRILPDSLHPLPLNRGERELLSRLLRNGEVLGSSAVQFDTNNRIQVIQGPLEGLEGSIVKVDRRKGRARVRLDMYDRTFEVDFSFHDMKKQNSADVQE</sequence>
<protein>
    <submittedName>
        <fullName evidence="5">Transcription antitermination protein NusG</fullName>
    </submittedName>
</protein>
<dbReference type="NCBIfam" id="NF033641">
    <property type="entry name" value="antiterm_LoaP"/>
    <property type="match status" value="1"/>
</dbReference>
<dbReference type="KEGG" id="slr:L21SP2_1052"/>
<evidence type="ECO:0000313" key="6">
    <source>
        <dbReference type="Proteomes" id="UP000018680"/>
    </source>
</evidence>
<organism evidence="5 6">
    <name type="scientific">Salinispira pacifica</name>
    <dbReference type="NCBI Taxonomy" id="1307761"/>
    <lineage>
        <taxon>Bacteria</taxon>
        <taxon>Pseudomonadati</taxon>
        <taxon>Spirochaetota</taxon>
        <taxon>Spirochaetia</taxon>
        <taxon>Spirochaetales</taxon>
        <taxon>Spirochaetaceae</taxon>
        <taxon>Salinispira</taxon>
    </lineage>
</organism>
<dbReference type="HOGENOM" id="CLU_067287_2_2_12"/>
<keyword evidence="2" id="KW-0805">Transcription regulation</keyword>
<dbReference type="Proteomes" id="UP000018680">
    <property type="component" value="Chromosome"/>
</dbReference>
<dbReference type="InterPro" id="IPR047663">
    <property type="entry name" value="Transcription_antiterm_LoaP"/>
</dbReference>
<evidence type="ECO:0000256" key="2">
    <source>
        <dbReference type="ARBA" id="ARBA00023015"/>
    </source>
</evidence>
<dbReference type="STRING" id="1307761.L21SP2_1052"/>
<keyword evidence="1" id="KW-0889">Transcription antitermination</keyword>